<evidence type="ECO:0000256" key="2">
    <source>
        <dbReference type="ARBA" id="ARBA00010411"/>
    </source>
</evidence>
<evidence type="ECO:0000256" key="3">
    <source>
        <dbReference type="ARBA" id="ARBA00014910"/>
    </source>
</evidence>
<dbReference type="AlphaFoldDB" id="A0AAY4BGL9"/>
<feature type="compositionally biased region" description="Polar residues" evidence="12">
    <location>
        <begin position="441"/>
        <end position="453"/>
    </location>
</feature>
<feature type="compositionally biased region" description="Polar residues" evidence="12">
    <location>
        <begin position="505"/>
        <end position="521"/>
    </location>
</feature>
<evidence type="ECO:0000313" key="13">
    <source>
        <dbReference type="Ensembl" id="ENSDCDP00010020048.1"/>
    </source>
</evidence>
<dbReference type="Ensembl" id="ENSDCDT00010021204.1">
    <property type="protein sequence ID" value="ENSDCDP00010020048.1"/>
    <property type="gene ID" value="ENSDCDG00010009057.1"/>
</dbReference>
<feature type="coiled-coil region" evidence="11">
    <location>
        <begin position="308"/>
        <end position="342"/>
    </location>
</feature>
<keyword evidence="8" id="KW-0131">Cell cycle</keyword>
<evidence type="ECO:0000256" key="9">
    <source>
        <dbReference type="ARBA" id="ARBA00031694"/>
    </source>
</evidence>
<feature type="coiled-coil region" evidence="11">
    <location>
        <begin position="168"/>
        <end position="230"/>
    </location>
</feature>
<comment type="subcellular location">
    <subcellularLocation>
        <location evidence="1">Cytoplasm</location>
        <location evidence="1">Cytoskeleton</location>
        <location evidence="1">Microtubule organizing center</location>
        <location evidence="1">Centrosome</location>
        <location evidence="1">Centriole</location>
    </subcellularLocation>
</comment>
<evidence type="ECO:0000313" key="14">
    <source>
        <dbReference type="Proteomes" id="UP000694580"/>
    </source>
</evidence>
<keyword evidence="6 11" id="KW-0175">Coiled coil</keyword>
<evidence type="ECO:0000256" key="11">
    <source>
        <dbReference type="SAM" id="Coils"/>
    </source>
</evidence>
<dbReference type="GO" id="GO:0042462">
    <property type="term" value="P:eye photoreceptor cell development"/>
    <property type="evidence" value="ECO:0007669"/>
    <property type="project" value="TreeGrafter"/>
</dbReference>
<dbReference type="GeneTree" id="ENSGT00940000164571"/>
<evidence type="ECO:0000256" key="6">
    <source>
        <dbReference type="ARBA" id="ARBA00023054"/>
    </source>
</evidence>
<evidence type="ECO:0000256" key="7">
    <source>
        <dbReference type="ARBA" id="ARBA00023212"/>
    </source>
</evidence>
<organism evidence="13 14">
    <name type="scientific">Denticeps clupeoides</name>
    <name type="common">denticle herring</name>
    <dbReference type="NCBI Taxonomy" id="299321"/>
    <lineage>
        <taxon>Eukaryota</taxon>
        <taxon>Metazoa</taxon>
        <taxon>Chordata</taxon>
        <taxon>Craniata</taxon>
        <taxon>Vertebrata</taxon>
        <taxon>Euteleostomi</taxon>
        <taxon>Actinopterygii</taxon>
        <taxon>Neopterygii</taxon>
        <taxon>Teleostei</taxon>
        <taxon>Clupei</taxon>
        <taxon>Clupeiformes</taxon>
        <taxon>Denticipitoidei</taxon>
        <taxon>Denticipitidae</taxon>
        <taxon>Denticeps</taxon>
    </lineage>
</organism>
<gene>
    <name evidence="13" type="primary">POC5</name>
</gene>
<dbReference type="PANTHER" id="PTHR28618">
    <property type="entry name" value="CENTROSOMAL PROTEIN POC5"/>
    <property type="match status" value="1"/>
</dbReference>
<proteinExistence type="inferred from homology"/>
<evidence type="ECO:0000256" key="4">
    <source>
        <dbReference type="ARBA" id="ARBA00022490"/>
    </source>
</evidence>
<evidence type="ECO:0000256" key="12">
    <source>
        <dbReference type="SAM" id="MobiDB-lite"/>
    </source>
</evidence>
<comment type="similarity">
    <text evidence="2">Belongs to the POC5 family.</text>
</comment>
<name>A0AAY4BGL9_9TELE</name>
<dbReference type="PANTHER" id="PTHR28618:SF1">
    <property type="entry name" value="CENTROSOMAL PROTEIN POC5"/>
    <property type="match status" value="1"/>
</dbReference>
<dbReference type="GO" id="GO:0032391">
    <property type="term" value="C:photoreceptor connecting cilium"/>
    <property type="evidence" value="ECO:0007669"/>
    <property type="project" value="TreeGrafter"/>
</dbReference>
<comment type="function">
    <text evidence="10">Essential for the assembly of the distal half of centrioles, required for centriole elongation. Acts as a negative regulator of centriole elongation.</text>
</comment>
<sequence>MSSDDCEHCSPVLPRDSDRGSSVSSELQDEYEELLRCAVVTPRFELSDPSQLLRLSQLSRPAGGTSQKSLPPEEAEATSARASPLIQESPAQVRAEETLTRPPVALGEAQRPQAASETSRQINTSPTIAVVTEIFASEEKMNKMENILDTWSDSLKANVLTELRKWKLAFMEQHRLELRKERERHEAQAAELRTEMCSLKDLLHTYEISNQRKDEVIRNLSRAIDRQRERLELMRSFTHWRLQRCSSLEEAQGTHMAEQHYQLRLKRKVWLAWHSLISRHWKEQVERACRLRAEEVCVQLSYDYEARMAEHVRALQKAQTEIVRLQQQREHYEDSMKKAFMRGVCALNMEALSMFQGGDGQLDNDAPLPPDEQCSRLLADVQARPTVGRSTSPVVTETPPPQGQSSSEIDSVGPGIFSAQPLPSTSVLSGALPPGGGASSFRQSSSRNITAGQQKPVRVVTARLTGRPEVTKGSRMPSNLQVMGVTPPMSSVVVERHHPVTQLTVGQATASKFPRVTNQAQARPGSRSTRDPHGPPQSIHPIKVVD</sequence>
<feature type="region of interest" description="Disordered" evidence="12">
    <location>
        <begin position="505"/>
        <end position="546"/>
    </location>
</feature>
<dbReference type="GO" id="GO:0005814">
    <property type="term" value="C:centriole"/>
    <property type="evidence" value="ECO:0007669"/>
    <property type="project" value="UniProtKB-SubCell"/>
</dbReference>
<evidence type="ECO:0000256" key="10">
    <source>
        <dbReference type="ARBA" id="ARBA00049959"/>
    </source>
</evidence>
<feature type="region of interest" description="Disordered" evidence="12">
    <location>
        <begin position="59"/>
        <end position="122"/>
    </location>
</feature>
<reference evidence="13" key="2">
    <citation type="submission" date="2025-08" db="UniProtKB">
        <authorList>
            <consortium name="Ensembl"/>
        </authorList>
    </citation>
    <scope>IDENTIFICATION</scope>
</reference>
<protein>
    <recommendedName>
        <fullName evidence="3">Centrosomal protein POC5</fullName>
    </recommendedName>
    <alternativeName>
        <fullName evidence="9">Protein of centriole 5</fullName>
    </alternativeName>
</protein>
<keyword evidence="14" id="KW-1185">Reference proteome</keyword>
<feature type="compositionally biased region" description="Polar residues" evidence="12">
    <location>
        <begin position="113"/>
        <end position="122"/>
    </location>
</feature>
<keyword evidence="5" id="KW-0677">Repeat</keyword>
<reference evidence="13" key="3">
    <citation type="submission" date="2025-09" db="UniProtKB">
        <authorList>
            <consortium name="Ensembl"/>
        </authorList>
    </citation>
    <scope>IDENTIFICATION</scope>
</reference>
<feature type="region of interest" description="Disordered" evidence="12">
    <location>
        <begin position="383"/>
        <end position="455"/>
    </location>
</feature>
<dbReference type="InterPro" id="IPR033351">
    <property type="entry name" value="POC5"/>
</dbReference>
<keyword evidence="7" id="KW-0206">Cytoskeleton</keyword>
<dbReference type="GeneID" id="114799271"/>
<reference evidence="13 14" key="1">
    <citation type="submission" date="2020-06" db="EMBL/GenBank/DDBJ databases">
        <authorList>
            <consortium name="Wellcome Sanger Institute Data Sharing"/>
        </authorList>
    </citation>
    <scope>NUCLEOTIDE SEQUENCE [LARGE SCALE GENOMIC DNA]</scope>
</reference>
<evidence type="ECO:0000256" key="8">
    <source>
        <dbReference type="ARBA" id="ARBA00023306"/>
    </source>
</evidence>
<dbReference type="Proteomes" id="UP000694580">
    <property type="component" value="Chromosome 11"/>
</dbReference>
<keyword evidence="4" id="KW-0963">Cytoplasm</keyword>
<evidence type="ECO:0000256" key="5">
    <source>
        <dbReference type="ARBA" id="ARBA00022737"/>
    </source>
</evidence>
<feature type="region of interest" description="Disordered" evidence="12">
    <location>
        <begin position="1"/>
        <end position="28"/>
    </location>
</feature>
<evidence type="ECO:0000256" key="1">
    <source>
        <dbReference type="ARBA" id="ARBA00004114"/>
    </source>
</evidence>
<accession>A0AAY4BGL9</accession>
<dbReference type="RefSeq" id="XP_028851604.1">
    <property type="nucleotide sequence ID" value="XM_028995771.1"/>
</dbReference>